<evidence type="ECO:0000313" key="1">
    <source>
        <dbReference type="EMBL" id="KAK9800817.1"/>
    </source>
</evidence>
<organism evidence="1 2">
    <name type="scientific">Symbiochloris irregularis</name>
    <dbReference type="NCBI Taxonomy" id="706552"/>
    <lineage>
        <taxon>Eukaryota</taxon>
        <taxon>Viridiplantae</taxon>
        <taxon>Chlorophyta</taxon>
        <taxon>core chlorophytes</taxon>
        <taxon>Trebouxiophyceae</taxon>
        <taxon>Trebouxiales</taxon>
        <taxon>Trebouxiaceae</taxon>
        <taxon>Symbiochloris</taxon>
    </lineage>
</organism>
<dbReference type="Proteomes" id="UP001465755">
    <property type="component" value="Unassembled WGS sequence"/>
</dbReference>
<reference evidence="1 2" key="1">
    <citation type="journal article" date="2024" name="Nat. Commun.">
        <title>Phylogenomics reveals the evolutionary origins of lichenization in chlorophyte algae.</title>
        <authorList>
            <person name="Puginier C."/>
            <person name="Libourel C."/>
            <person name="Otte J."/>
            <person name="Skaloud P."/>
            <person name="Haon M."/>
            <person name="Grisel S."/>
            <person name="Petersen M."/>
            <person name="Berrin J.G."/>
            <person name="Delaux P.M."/>
            <person name="Dal Grande F."/>
            <person name="Keller J."/>
        </authorList>
    </citation>
    <scope>NUCLEOTIDE SEQUENCE [LARGE SCALE GENOMIC DNA]</scope>
    <source>
        <strain evidence="1 2">SAG 2036</strain>
    </source>
</reference>
<sequence length="70" mass="7783">MQPRHNDPLLAELQGTLESSQNLPGYLSSLFQEVVALKAGQHSIFHSDFLGNIRAMHEGAYRGVLWNTCS</sequence>
<dbReference type="EMBL" id="JALJOQ010000079">
    <property type="protein sequence ID" value="KAK9800817.1"/>
    <property type="molecule type" value="Genomic_DNA"/>
</dbReference>
<comment type="caution">
    <text evidence="1">The sequence shown here is derived from an EMBL/GenBank/DDBJ whole genome shotgun (WGS) entry which is preliminary data.</text>
</comment>
<proteinExistence type="predicted"/>
<evidence type="ECO:0000313" key="2">
    <source>
        <dbReference type="Proteomes" id="UP001465755"/>
    </source>
</evidence>
<gene>
    <name evidence="1" type="ORF">WJX73_000705</name>
</gene>
<accession>A0AAW1NZP8</accession>
<protein>
    <submittedName>
        <fullName evidence="1">Uncharacterized protein</fullName>
    </submittedName>
</protein>
<dbReference type="AlphaFoldDB" id="A0AAW1NZP8"/>
<name>A0AAW1NZP8_9CHLO</name>
<keyword evidence="2" id="KW-1185">Reference proteome</keyword>